<comment type="caution">
    <text evidence="1">The sequence shown here is derived from an EMBL/GenBank/DDBJ whole genome shotgun (WGS) entry which is preliminary data.</text>
</comment>
<reference evidence="1" key="2">
    <citation type="submission" date="2020-06" db="EMBL/GenBank/DDBJ databases">
        <title>Helianthus annuus Genome sequencing and assembly Release 2.</title>
        <authorList>
            <person name="Gouzy J."/>
            <person name="Langlade N."/>
            <person name="Munos S."/>
        </authorList>
    </citation>
    <scope>NUCLEOTIDE SEQUENCE</scope>
    <source>
        <tissue evidence="1">Leaves</tissue>
    </source>
</reference>
<protein>
    <submittedName>
        <fullName evidence="1">Uncharacterized protein</fullName>
    </submittedName>
</protein>
<dbReference type="Proteomes" id="UP000215914">
    <property type="component" value="Unassembled WGS sequence"/>
</dbReference>
<evidence type="ECO:0000313" key="2">
    <source>
        <dbReference type="Proteomes" id="UP000215914"/>
    </source>
</evidence>
<accession>A0A9K3H4H4</accession>
<dbReference type="AlphaFoldDB" id="A0A9K3H4H4"/>
<sequence length="50" mass="5881">MCMLYIHNYKRNLYEIVINKLRVLHYLPYSCTLSCSTSSGFARKHAKPCL</sequence>
<reference evidence="1" key="1">
    <citation type="journal article" date="2017" name="Nature">
        <title>The sunflower genome provides insights into oil metabolism, flowering and Asterid evolution.</title>
        <authorList>
            <person name="Badouin H."/>
            <person name="Gouzy J."/>
            <person name="Grassa C.J."/>
            <person name="Murat F."/>
            <person name="Staton S.E."/>
            <person name="Cottret L."/>
            <person name="Lelandais-Briere C."/>
            <person name="Owens G.L."/>
            <person name="Carrere S."/>
            <person name="Mayjonade B."/>
            <person name="Legrand L."/>
            <person name="Gill N."/>
            <person name="Kane N.C."/>
            <person name="Bowers J.E."/>
            <person name="Hubner S."/>
            <person name="Bellec A."/>
            <person name="Berard A."/>
            <person name="Berges H."/>
            <person name="Blanchet N."/>
            <person name="Boniface M.C."/>
            <person name="Brunel D."/>
            <person name="Catrice O."/>
            <person name="Chaidir N."/>
            <person name="Claudel C."/>
            <person name="Donnadieu C."/>
            <person name="Faraut T."/>
            <person name="Fievet G."/>
            <person name="Helmstetter N."/>
            <person name="King M."/>
            <person name="Knapp S.J."/>
            <person name="Lai Z."/>
            <person name="Le Paslier M.C."/>
            <person name="Lippi Y."/>
            <person name="Lorenzon L."/>
            <person name="Mandel J.R."/>
            <person name="Marage G."/>
            <person name="Marchand G."/>
            <person name="Marquand E."/>
            <person name="Bret-Mestries E."/>
            <person name="Morien E."/>
            <person name="Nambeesan S."/>
            <person name="Nguyen T."/>
            <person name="Pegot-Espagnet P."/>
            <person name="Pouilly N."/>
            <person name="Raftis F."/>
            <person name="Sallet E."/>
            <person name="Schiex T."/>
            <person name="Thomas J."/>
            <person name="Vandecasteele C."/>
            <person name="Vares D."/>
            <person name="Vear F."/>
            <person name="Vautrin S."/>
            <person name="Crespi M."/>
            <person name="Mangin B."/>
            <person name="Burke J.M."/>
            <person name="Salse J."/>
            <person name="Munos S."/>
            <person name="Vincourt P."/>
            <person name="Rieseberg L.H."/>
            <person name="Langlade N.B."/>
        </authorList>
    </citation>
    <scope>NUCLEOTIDE SEQUENCE</scope>
    <source>
        <tissue evidence="1">Leaves</tissue>
    </source>
</reference>
<dbReference type="Gramene" id="mRNA:HanXRQr2_Chr15g0708681">
    <property type="protein sequence ID" value="mRNA:HanXRQr2_Chr15g0708681"/>
    <property type="gene ID" value="HanXRQr2_Chr15g0708681"/>
</dbReference>
<proteinExistence type="predicted"/>
<organism evidence="1 2">
    <name type="scientific">Helianthus annuus</name>
    <name type="common">Common sunflower</name>
    <dbReference type="NCBI Taxonomy" id="4232"/>
    <lineage>
        <taxon>Eukaryota</taxon>
        <taxon>Viridiplantae</taxon>
        <taxon>Streptophyta</taxon>
        <taxon>Embryophyta</taxon>
        <taxon>Tracheophyta</taxon>
        <taxon>Spermatophyta</taxon>
        <taxon>Magnoliopsida</taxon>
        <taxon>eudicotyledons</taxon>
        <taxon>Gunneridae</taxon>
        <taxon>Pentapetalae</taxon>
        <taxon>asterids</taxon>
        <taxon>campanulids</taxon>
        <taxon>Asterales</taxon>
        <taxon>Asteraceae</taxon>
        <taxon>Asteroideae</taxon>
        <taxon>Heliantheae alliance</taxon>
        <taxon>Heliantheae</taxon>
        <taxon>Helianthus</taxon>
    </lineage>
</organism>
<keyword evidence="2" id="KW-1185">Reference proteome</keyword>
<name>A0A9K3H4H4_HELAN</name>
<evidence type="ECO:0000313" key="1">
    <source>
        <dbReference type="EMBL" id="KAF5765868.1"/>
    </source>
</evidence>
<gene>
    <name evidence="1" type="ORF">HanXRQr2_Chr15g0708681</name>
</gene>
<dbReference type="EMBL" id="MNCJ02000330">
    <property type="protein sequence ID" value="KAF5765868.1"/>
    <property type="molecule type" value="Genomic_DNA"/>
</dbReference>